<feature type="region of interest" description="Disordered" evidence="1">
    <location>
        <begin position="119"/>
        <end position="171"/>
    </location>
</feature>
<dbReference type="AlphaFoldDB" id="A0A834DPA9"/>
<reference evidence="2 3" key="1">
    <citation type="journal article" date="2020" name="Nature">
        <title>Six reference-quality genomes reveal evolution of bat adaptations.</title>
        <authorList>
            <person name="Jebb D."/>
            <person name="Huang Z."/>
            <person name="Pippel M."/>
            <person name="Hughes G.M."/>
            <person name="Lavrichenko K."/>
            <person name="Devanna P."/>
            <person name="Winkler S."/>
            <person name="Jermiin L.S."/>
            <person name="Skirmuntt E.C."/>
            <person name="Katzourakis A."/>
            <person name="Burkitt-Gray L."/>
            <person name="Ray D.A."/>
            <person name="Sullivan K.A.M."/>
            <person name="Roscito J.G."/>
            <person name="Kirilenko B.M."/>
            <person name="Davalos L.M."/>
            <person name="Corthals A.P."/>
            <person name="Power M.L."/>
            <person name="Jones G."/>
            <person name="Ransome R.D."/>
            <person name="Dechmann D.K.N."/>
            <person name="Locatelli A.G."/>
            <person name="Puechmaille S.J."/>
            <person name="Fedrigo O."/>
            <person name="Jarvis E.D."/>
            <person name="Hiller M."/>
            <person name="Vernes S.C."/>
            <person name="Myers E.W."/>
            <person name="Teeling E.C."/>
        </authorList>
    </citation>
    <scope>NUCLEOTIDE SEQUENCE [LARGE SCALE GENOMIC DNA]</scope>
    <source>
        <strain evidence="2">Bat1K_MPI-CBG_1</strain>
    </source>
</reference>
<accession>A0A834DPA9</accession>
<comment type="caution">
    <text evidence="2">The sequence shown here is derived from an EMBL/GenBank/DDBJ whole genome shotgun (WGS) entry which is preliminary data.</text>
</comment>
<dbReference type="Proteomes" id="UP000664940">
    <property type="component" value="Unassembled WGS sequence"/>
</dbReference>
<feature type="compositionally biased region" description="Polar residues" evidence="1">
    <location>
        <begin position="119"/>
        <end position="128"/>
    </location>
</feature>
<sequence>MLICWAWVLWDKLSNTSIRHPNRGFECVSHACCPSILIRMGDIVFTALKGRASEICQTHQPSSKISDMPPHFRARHRYRSFWGNHENKSIHHMASLPPPQLPINQLLIGFCQCESKGPNNCSSGAENSNFERKLPRKHMRSEREQERRESVQASESEHPSANRPGGVGNCNSLTGLKAHRLLPSNSLIY</sequence>
<evidence type="ECO:0000256" key="1">
    <source>
        <dbReference type="SAM" id="MobiDB-lite"/>
    </source>
</evidence>
<proteinExistence type="predicted"/>
<feature type="compositionally biased region" description="Basic and acidic residues" evidence="1">
    <location>
        <begin position="141"/>
        <end position="160"/>
    </location>
</feature>
<evidence type="ECO:0000313" key="3">
    <source>
        <dbReference type="Proteomes" id="UP000664940"/>
    </source>
</evidence>
<evidence type="ECO:0000313" key="2">
    <source>
        <dbReference type="EMBL" id="KAF6088401.1"/>
    </source>
</evidence>
<gene>
    <name evidence="2" type="ORF">HJG60_008227</name>
</gene>
<organism evidence="2 3">
    <name type="scientific">Phyllostomus discolor</name>
    <name type="common">pale spear-nosed bat</name>
    <dbReference type="NCBI Taxonomy" id="89673"/>
    <lineage>
        <taxon>Eukaryota</taxon>
        <taxon>Metazoa</taxon>
        <taxon>Chordata</taxon>
        <taxon>Craniata</taxon>
        <taxon>Vertebrata</taxon>
        <taxon>Euteleostomi</taxon>
        <taxon>Mammalia</taxon>
        <taxon>Eutheria</taxon>
        <taxon>Laurasiatheria</taxon>
        <taxon>Chiroptera</taxon>
        <taxon>Yangochiroptera</taxon>
        <taxon>Phyllostomidae</taxon>
        <taxon>Phyllostominae</taxon>
        <taxon>Phyllostomus</taxon>
    </lineage>
</organism>
<name>A0A834DPA9_9CHIR</name>
<protein>
    <submittedName>
        <fullName evidence="2">Uncharacterized protein</fullName>
    </submittedName>
</protein>
<dbReference type="EMBL" id="JABVXQ010000010">
    <property type="protein sequence ID" value="KAF6088401.1"/>
    <property type="molecule type" value="Genomic_DNA"/>
</dbReference>